<proteinExistence type="predicted"/>
<dbReference type="PANTHER" id="PTHR31005:SF8">
    <property type="entry name" value="DUF4139 DOMAIN-CONTAINING PROTEIN"/>
    <property type="match status" value="1"/>
</dbReference>
<dbReference type="InterPro" id="IPR037291">
    <property type="entry name" value="DUF4139"/>
</dbReference>
<protein>
    <submittedName>
        <fullName evidence="5">Mucoidy inhibitor MuiA family protein</fullName>
    </submittedName>
</protein>
<dbReference type="Pfam" id="PF13598">
    <property type="entry name" value="DUF4139"/>
    <property type="match status" value="1"/>
</dbReference>
<feature type="domain" description="DUF4139" evidence="3">
    <location>
        <begin position="214"/>
        <end position="530"/>
    </location>
</feature>
<organism evidence="5 6">
    <name type="scientific">Chitinophaga horti</name>
    <dbReference type="NCBI Taxonomy" id="2920382"/>
    <lineage>
        <taxon>Bacteria</taxon>
        <taxon>Pseudomonadati</taxon>
        <taxon>Bacteroidota</taxon>
        <taxon>Chitinophagia</taxon>
        <taxon>Chitinophagales</taxon>
        <taxon>Chitinophagaceae</taxon>
        <taxon>Chitinophaga</taxon>
    </lineage>
</organism>
<sequence length="537" mass="60415">MRLPIWMALLATMPAFAQKRQTVTSNVDKVTVFLSGAQVTRSATTSLPAGTTTLVFQQVSPQLEQRSIQVQGQGDFTILSVSRELNLLKTQQKQEKVQQLETEIQVLEEKLNRERNALAVYRHEEEMLNKNQDIRSTQNGVKTADLREALDFHRARLAEVLDKQAQAAKAVLVTEKELKTMQQQLVLVNNQHTQATTDLLVTISSKENINGRFTLSYLVKNAGWYPQYDLRVKDIKHPMELVYKANVYQSSGEEWKNVKLSLSTGNPSENGTKPTLQPWYLRASTPDYQQLNDVVVVGYGAAKRIRGVATMEVAAAPVKAEFKEAEAPTVAVSYSATTINFDIANPYTIESDGKPNTVAIKEQEVPALYQYYAAPKLDKSAYLIARITGWESLNLLEGETSIYFEGMYVGKSQLGLQHAGDTLQVSLGKDKNITVNRTLQKDYSQRQFIGNYKTDTRNWEISVRNSKRDAVSIVLQDQLPVTTTKDIEINRVEVEGAQQDEITGLLTWKLEVEPGKEVKKHLKYAVKYPKAQVINLD</sequence>
<evidence type="ECO:0000256" key="1">
    <source>
        <dbReference type="SAM" id="Coils"/>
    </source>
</evidence>
<evidence type="ECO:0000256" key="2">
    <source>
        <dbReference type="SAM" id="SignalP"/>
    </source>
</evidence>
<dbReference type="Pfam" id="PF13600">
    <property type="entry name" value="DUF4140"/>
    <property type="match status" value="1"/>
</dbReference>
<evidence type="ECO:0000259" key="3">
    <source>
        <dbReference type="Pfam" id="PF13598"/>
    </source>
</evidence>
<feature type="coiled-coil region" evidence="1">
    <location>
        <begin position="90"/>
        <end position="124"/>
    </location>
</feature>
<dbReference type="RefSeq" id="WP_264280038.1">
    <property type="nucleotide sequence ID" value="NZ_CP107006.1"/>
</dbReference>
<gene>
    <name evidence="5" type="ORF">MKQ68_16290</name>
</gene>
<feature type="signal peptide" evidence="2">
    <location>
        <begin position="1"/>
        <end position="17"/>
    </location>
</feature>
<feature type="domain" description="DUF4140" evidence="4">
    <location>
        <begin position="30"/>
        <end position="128"/>
    </location>
</feature>
<dbReference type="InterPro" id="IPR011935">
    <property type="entry name" value="CHP02231"/>
</dbReference>
<dbReference type="Proteomes" id="UP001162741">
    <property type="component" value="Chromosome"/>
</dbReference>
<evidence type="ECO:0000313" key="6">
    <source>
        <dbReference type="Proteomes" id="UP001162741"/>
    </source>
</evidence>
<accession>A0ABY6J004</accession>
<name>A0ABY6J004_9BACT</name>
<feature type="chain" id="PRO_5045740128" evidence="2">
    <location>
        <begin position="18"/>
        <end position="537"/>
    </location>
</feature>
<keyword evidence="2" id="KW-0732">Signal</keyword>
<evidence type="ECO:0000259" key="4">
    <source>
        <dbReference type="Pfam" id="PF13600"/>
    </source>
</evidence>
<dbReference type="NCBIfam" id="TIGR02231">
    <property type="entry name" value="mucoidy inhibitor MuiA family protein"/>
    <property type="match status" value="1"/>
</dbReference>
<reference evidence="5" key="1">
    <citation type="submission" date="2022-10" db="EMBL/GenBank/DDBJ databases">
        <title>Chitinophaga sp. nov., isolated from soil.</title>
        <authorList>
            <person name="Jeon C.O."/>
        </authorList>
    </citation>
    <scope>NUCLEOTIDE SEQUENCE</scope>
    <source>
        <strain evidence="5">R8</strain>
    </source>
</reference>
<dbReference type="PANTHER" id="PTHR31005">
    <property type="entry name" value="DUF4139 DOMAIN-CONTAINING PROTEIN"/>
    <property type="match status" value="1"/>
</dbReference>
<dbReference type="EMBL" id="CP107006">
    <property type="protein sequence ID" value="UYQ91649.1"/>
    <property type="molecule type" value="Genomic_DNA"/>
</dbReference>
<evidence type="ECO:0000313" key="5">
    <source>
        <dbReference type="EMBL" id="UYQ91649.1"/>
    </source>
</evidence>
<dbReference type="InterPro" id="IPR025554">
    <property type="entry name" value="DUF4140"/>
</dbReference>
<keyword evidence="1" id="KW-0175">Coiled coil</keyword>
<keyword evidence="6" id="KW-1185">Reference proteome</keyword>